<reference evidence="1 3" key="2">
    <citation type="journal article" date="2018" name="FEMS Microbiol. Ecol.">
        <title>Co-invading symbiotic mutualists of Medicago polymorpha retain high ancestral diversity and contain diverse accessory genomes.</title>
        <authorList>
            <person name="Porter S.S."/>
            <person name="Faber-Hammond J.J."/>
            <person name="Friesen M.L."/>
        </authorList>
    </citation>
    <scope>NUCLEOTIDE SEQUENCE [LARGE SCALE GENOMIC DNA]</scope>
    <source>
        <strain evidence="1 3">Str16</strain>
    </source>
</reference>
<evidence type="ECO:0000313" key="3">
    <source>
        <dbReference type="Proteomes" id="UP001190825"/>
    </source>
</evidence>
<reference evidence="2" key="3">
    <citation type="submission" date="2019-06" db="EMBL/GenBank/DDBJ databases">
        <authorList>
            <person name="Le Quere A."/>
            <person name="Colella S."/>
        </authorList>
    </citation>
    <scope>NUCLEOTIDE SEQUENCE</scope>
    <source>
        <strain evidence="2">EmedicaeMD41</strain>
    </source>
</reference>
<organism evidence="2">
    <name type="scientific">Sinorhizobium medicae</name>
    <dbReference type="NCBI Taxonomy" id="110321"/>
    <lineage>
        <taxon>Bacteria</taxon>
        <taxon>Pseudomonadati</taxon>
        <taxon>Pseudomonadota</taxon>
        <taxon>Alphaproteobacteria</taxon>
        <taxon>Hyphomicrobiales</taxon>
        <taxon>Rhizobiaceae</taxon>
        <taxon>Sinorhizobium/Ensifer group</taxon>
        <taxon>Sinorhizobium</taxon>
    </lineage>
</organism>
<proteinExistence type="predicted"/>
<accession>A0A508X437</accession>
<dbReference type="AlphaFoldDB" id="A0A508X437"/>
<protein>
    <recommendedName>
        <fullName evidence="4">N-formylglutamate amidohydrolase</fullName>
    </recommendedName>
</protein>
<sequence length="62" mass="7163">MPLQHTFIHEHFPETGCAIAVEFKKFFMEEWTGEPRPEVLVALRRMLAATLPVLVEALKAER</sequence>
<evidence type="ECO:0008006" key="4">
    <source>
        <dbReference type="Google" id="ProtNLM"/>
    </source>
</evidence>
<gene>
    <name evidence="1" type="ORF">BMJ33_15950</name>
    <name evidence="2" type="ORF">EMEDMD4_620001</name>
</gene>
<dbReference type="Proteomes" id="UP001190825">
    <property type="component" value="Unassembled WGS sequence"/>
</dbReference>
<evidence type="ECO:0000313" key="2">
    <source>
        <dbReference type="EMBL" id="VTZ64529.1"/>
    </source>
</evidence>
<keyword evidence="3" id="KW-1185">Reference proteome</keyword>
<dbReference type="EMBL" id="NBUC01000073">
    <property type="protein sequence ID" value="PLU03092.1"/>
    <property type="molecule type" value="Genomic_DNA"/>
</dbReference>
<dbReference type="Proteomes" id="UP000507954">
    <property type="component" value="Unassembled WGS sequence"/>
</dbReference>
<evidence type="ECO:0000313" key="1">
    <source>
        <dbReference type="EMBL" id="PLU03092.1"/>
    </source>
</evidence>
<name>A0A508X437_9HYPH</name>
<reference evidence="1" key="1">
    <citation type="submission" date="2017-04" db="EMBL/GenBank/DDBJ databases">
        <authorList>
            <person name="Porter S."/>
            <person name="Friesen M.L."/>
            <person name="Faber-Hammond J."/>
        </authorList>
    </citation>
    <scope>NUCLEOTIDE SEQUENCE</scope>
    <source>
        <strain evidence="1">Str16</strain>
    </source>
</reference>
<dbReference type="EMBL" id="CABFNB010000131">
    <property type="protein sequence ID" value="VTZ64529.1"/>
    <property type="molecule type" value="Genomic_DNA"/>
</dbReference>